<evidence type="ECO:0000313" key="1">
    <source>
        <dbReference type="EMBL" id="CAH1270908.1"/>
    </source>
</evidence>
<gene>
    <name evidence="1" type="primary">Hypp4508</name>
    <name evidence="1" type="ORF">BLAG_LOCUS23069</name>
</gene>
<keyword evidence="2" id="KW-1185">Reference proteome</keyword>
<organism evidence="1 2">
    <name type="scientific">Branchiostoma lanceolatum</name>
    <name type="common">Common lancelet</name>
    <name type="synonym">Amphioxus lanceolatum</name>
    <dbReference type="NCBI Taxonomy" id="7740"/>
    <lineage>
        <taxon>Eukaryota</taxon>
        <taxon>Metazoa</taxon>
        <taxon>Chordata</taxon>
        <taxon>Cephalochordata</taxon>
        <taxon>Leptocardii</taxon>
        <taxon>Amphioxiformes</taxon>
        <taxon>Branchiostomatidae</taxon>
        <taxon>Branchiostoma</taxon>
    </lineage>
</organism>
<accession>A0A8K0EW04</accession>
<sequence length="82" mass="9655">MEYAVPVWNSGLAKRQSDQLERLQRRACRTIMGNGYTVINTHLNTSDFQLRTEREQLCLKFARSLMEFRDWLPPPRAQITAE</sequence>
<evidence type="ECO:0000313" key="2">
    <source>
        <dbReference type="Proteomes" id="UP000838412"/>
    </source>
</evidence>
<proteinExistence type="predicted"/>
<dbReference type="Proteomes" id="UP000838412">
    <property type="component" value="Chromosome 8"/>
</dbReference>
<reference evidence="1" key="1">
    <citation type="submission" date="2022-01" db="EMBL/GenBank/DDBJ databases">
        <authorList>
            <person name="Braso-Vives M."/>
        </authorList>
    </citation>
    <scope>NUCLEOTIDE SEQUENCE</scope>
</reference>
<dbReference type="AlphaFoldDB" id="A0A8K0EW04"/>
<dbReference type="EMBL" id="OV696693">
    <property type="protein sequence ID" value="CAH1270908.1"/>
    <property type="molecule type" value="Genomic_DNA"/>
</dbReference>
<protein>
    <submittedName>
        <fullName evidence="1">Hypp4508 protein</fullName>
    </submittedName>
</protein>
<name>A0A8K0EW04_BRALA</name>